<accession>A0ABU4VLX7</accession>
<reference evidence="1 2" key="1">
    <citation type="submission" date="2023-11" db="EMBL/GenBank/DDBJ databases">
        <authorList>
            <person name="Xu M."/>
            <person name="Jiang T."/>
        </authorList>
    </citation>
    <scope>NUCLEOTIDE SEQUENCE [LARGE SCALE GENOMIC DNA]</scope>
    <source>
        <strain evidence="1 2">SD</strain>
    </source>
</reference>
<comment type="caution">
    <text evidence="1">The sequence shown here is derived from an EMBL/GenBank/DDBJ whole genome shotgun (WGS) entry which is preliminary data.</text>
</comment>
<dbReference type="Proteomes" id="UP001277761">
    <property type="component" value="Unassembled WGS sequence"/>
</dbReference>
<protein>
    <submittedName>
        <fullName evidence="1">Uncharacterized protein</fullName>
    </submittedName>
</protein>
<evidence type="ECO:0000313" key="2">
    <source>
        <dbReference type="Proteomes" id="UP001277761"/>
    </source>
</evidence>
<proteinExistence type="predicted"/>
<dbReference type="EMBL" id="JAXAVX010000004">
    <property type="protein sequence ID" value="MDX8152104.1"/>
    <property type="molecule type" value="Genomic_DNA"/>
</dbReference>
<gene>
    <name evidence="1" type="ORF">SK069_10905</name>
</gene>
<name>A0ABU4VLX7_9ACTN</name>
<evidence type="ECO:0000313" key="1">
    <source>
        <dbReference type="EMBL" id="MDX8152104.1"/>
    </source>
</evidence>
<dbReference type="RefSeq" id="WP_319954259.1">
    <property type="nucleotide sequence ID" value="NZ_JAXAVX010000004.1"/>
</dbReference>
<sequence length="262" mass="28675">MTTQTGTLVRSDLIPCEPRTITVRLDPTVAVRRLRPAAGQTLGEEGIGPARPRPGSTTAWRVAEAHVADGTATWRLEPVQPGCDAMREGAYGWYLEALWDARRYRLRVGAAGLTELAGMRLSARRVTRYPFVRRALGKPSSLRVGRRVGCTATWNRIGLRIEFANFGGGVQRGCRFGYPQSAVVTKPSLWAVQASGAPAILSTTSIRGLRDAVRVTPSRGRWRLAAAYSPIFQSFIDIVSGRARSVDAPFDRFDVWIGHAGE</sequence>
<keyword evidence="2" id="KW-1185">Reference proteome</keyword>
<organism evidence="1 2">
    <name type="scientific">Patulibacter brassicae</name>
    <dbReference type="NCBI Taxonomy" id="1705717"/>
    <lineage>
        <taxon>Bacteria</taxon>
        <taxon>Bacillati</taxon>
        <taxon>Actinomycetota</taxon>
        <taxon>Thermoleophilia</taxon>
        <taxon>Solirubrobacterales</taxon>
        <taxon>Patulibacteraceae</taxon>
        <taxon>Patulibacter</taxon>
    </lineage>
</organism>